<keyword evidence="2" id="KW-0560">Oxidoreductase</keyword>
<dbReference type="Gene3D" id="3.40.50.720">
    <property type="entry name" value="NAD(P)-binding Rossmann-like Domain"/>
    <property type="match status" value="1"/>
</dbReference>
<protein>
    <submittedName>
        <fullName evidence="5">Short-chain dehydrogenase/reductase</fullName>
    </submittedName>
</protein>
<dbReference type="AlphaFoldDB" id="A0A1A3GRN1"/>
<evidence type="ECO:0000259" key="4">
    <source>
        <dbReference type="SMART" id="SM00822"/>
    </source>
</evidence>
<dbReference type="PRINTS" id="PR00080">
    <property type="entry name" value="SDRFAMILY"/>
</dbReference>
<reference evidence="5 6" key="1">
    <citation type="submission" date="2016-06" db="EMBL/GenBank/DDBJ databases">
        <authorList>
            <person name="Kjaerup R.B."/>
            <person name="Dalgaard T.S."/>
            <person name="Juul-Madsen H.R."/>
        </authorList>
    </citation>
    <scope>NUCLEOTIDE SEQUENCE [LARGE SCALE GENOMIC DNA]</scope>
    <source>
        <strain evidence="5 6">1127319.6</strain>
    </source>
</reference>
<proteinExistence type="inferred from homology"/>
<evidence type="ECO:0000313" key="6">
    <source>
        <dbReference type="Proteomes" id="UP000093898"/>
    </source>
</evidence>
<dbReference type="InterPro" id="IPR002347">
    <property type="entry name" value="SDR_fam"/>
</dbReference>
<dbReference type="GO" id="GO:0016491">
    <property type="term" value="F:oxidoreductase activity"/>
    <property type="evidence" value="ECO:0007669"/>
    <property type="project" value="UniProtKB-KW"/>
</dbReference>
<dbReference type="InterPro" id="IPR020904">
    <property type="entry name" value="Sc_DH/Rdtase_CS"/>
</dbReference>
<dbReference type="PRINTS" id="PR00081">
    <property type="entry name" value="GDHRDH"/>
</dbReference>
<dbReference type="EMBL" id="LZLC01000196">
    <property type="protein sequence ID" value="OBJ38697.1"/>
    <property type="molecule type" value="Genomic_DNA"/>
</dbReference>
<dbReference type="RefSeq" id="WP_064984052.1">
    <property type="nucleotide sequence ID" value="NZ_LZLC01000196.1"/>
</dbReference>
<evidence type="ECO:0000313" key="5">
    <source>
        <dbReference type="EMBL" id="OBJ38697.1"/>
    </source>
</evidence>
<dbReference type="InterPro" id="IPR036291">
    <property type="entry name" value="NAD(P)-bd_dom_sf"/>
</dbReference>
<name>A0A1A3GRN1_MYCMU</name>
<dbReference type="OrthoDB" id="9792003at2"/>
<evidence type="ECO:0000256" key="1">
    <source>
        <dbReference type="ARBA" id="ARBA00006484"/>
    </source>
</evidence>
<dbReference type="STRING" id="56689.GCA_001291445_03100"/>
<dbReference type="InterPro" id="IPR057326">
    <property type="entry name" value="KR_dom"/>
</dbReference>
<comment type="caution">
    <text evidence="5">The sequence shown here is derived from an EMBL/GenBank/DDBJ whole genome shotgun (WGS) entry which is preliminary data.</text>
</comment>
<dbReference type="PANTHER" id="PTHR43976">
    <property type="entry name" value="SHORT CHAIN DEHYDROGENASE"/>
    <property type="match status" value="1"/>
</dbReference>
<dbReference type="PROSITE" id="PS00061">
    <property type="entry name" value="ADH_SHORT"/>
    <property type="match status" value="1"/>
</dbReference>
<organism evidence="5 6">
    <name type="scientific">Mycolicibacterium mucogenicum</name>
    <name type="common">Mycobacterium mucogenicum</name>
    <dbReference type="NCBI Taxonomy" id="56689"/>
    <lineage>
        <taxon>Bacteria</taxon>
        <taxon>Bacillati</taxon>
        <taxon>Actinomycetota</taxon>
        <taxon>Actinomycetes</taxon>
        <taxon>Mycobacteriales</taxon>
        <taxon>Mycobacteriaceae</taxon>
        <taxon>Mycolicibacterium</taxon>
    </lineage>
</organism>
<gene>
    <name evidence="5" type="ORF">A5630_29445</name>
</gene>
<accession>A0A1A3GRN1</accession>
<dbReference type="Pfam" id="PF00106">
    <property type="entry name" value="adh_short"/>
    <property type="match status" value="1"/>
</dbReference>
<dbReference type="InterPro" id="IPR051911">
    <property type="entry name" value="SDR_oxidoreductase"/>
</dbReference>
<feature type="domain" description="Ketoreductase" evidence="4">
    <location>
        <begin position="3"/>
        <end position="180"/>
    </location>
</feature>
<dbReference type="CDD" id="cd05374">
    <property type="entry name" value="17beta-HSD-like_SDR_c"/>
    <property type="match status" value="1"/>
</dbReference>
<dbReference type="SUPFAM" id="SSF51735">
    <property type="entry name" value="NAD(P)-binding Rossmann-fold domains"/>
    <property type="match status" value="1"/>
</dbReference>
<evidence type="ECO:0000256" key="3">
    <source>
        <dbReference type="RuleBase" id="RU000363"/>
    </source>
</evidence>
<dbReference type="SMART" id="SM00822">
    <property type="entry name" value="PKS_KR"/>
    <property type="match status" value="1"/>
</dbReference>
<comment type="similarity">
    <text evidence="1 3">Belongs to the short-chain dehydrogenases/reductases (SDR) family.</text>
</comment>
<evidence type="ECO:0000256" key="2">
    <source>
        <dbReference type="ARBA" id="ARBA00023002"/>
    </source>
</evidence>
<sequence>MSRRWFITGGTPGGFGVAFAEAALETGDRVVLTSRRPQELATWAEQYGDAVLVVPLELTDAAQVQRAVRAAEEHFGGIDVLVNNAGRGWYGSIEGMDETSLRAMFELNFFAVLAVTRAVLPGMRARGNGWIVNVSSVAGLVSAVGFGYYSATKFAIEAITDALRDEVAAQGISVLTVEPGAFRTNAYAGFTNEPVAEAIPEYHDMLEQVRATFVGMDGVQPGDPRRGARAVLAAMAQDPPPRRLVLGNSGYDAVIDALEQNLADIRAGERLSRSADFPA</sequence>
<dbReference type="Proteomes" id="UP000093898">
    <property type="component" value="Unassembled WGS sequence"/>
</dbReference>
<dbReference type="PANTHER" id="PTHR43976:SF16">
    <property type="entry name" value="SHORT-CHAIN DEHYDROGENASE_REDUCTASE FAMILY PROTEIN"/>
    <property type="match status" value="1"/>
</dbReference>